<gene>
    <name evidence="2" type="ORF">DZC52_02725</name>
</gene>
<comment type="caution">
    <text evidence="2">The sequence shown here is derived from an EMBL/GenBank/DDBJ whole genome shotgun (WGS) entry which is preliminary data.</text>
</comment>
<accession>A0A3E1KBD1</accession>
<dbReference type="InterPro" id="IPR052541">
    <property type="entry name" value="SQRD"/>
</dbReference>
<sequence length="375" mass="41963">MSRVTLIGSGFAALTAVRELRRADPDLGIDLVSPRAELVYYPGTIWIPTGKRRPEDLVVPLDRFFERMRVDHHATRAIGLSDDGRTLRTETGDIANDGLVIACGGQFLRRLPGIEHSILPCGGPQEIARLRDRLQTLESGSIAFGFAGNPKEPSAMRGGPVFEFLFGIDTWLRKQGRRDRFTLHFFSPAEKPGQRLGGKAVDRLLEEMKKRGIRTHLGRKPKRFSADGVETETESFAADLILFMPGMTGNDWFDDTTLPRSDGGMIRADEHCRVGGFERVYVAGDAGSFPGPGWMPKQAHMADLQAEAAAKNLLAELSGRPADATFKSELMCIVDLYDRGILVTRNERGNRVLPPLRAMHWAKRLFEWKYLRQYR</sequence>
<dbReference type="GO" id="GO:0016491">
    <property type="term" value="F:oxidoreductase activity"/>
    <property type="evidence" value="ECO:0007669"/>
    <property type="project" value="InterPro"/>
</dbReference>
<dbReference type="SUPFAM" id="SSF51905">
    <property type="entry name" value="FAD/NAD(P)-binding domain"/>
    <property type="match status" value="2"/>
</dbReference>
<evidence type="ECO:0000259" key="1">
    <source>
        <dbReference type="Pfam" id="PF07992"/>
    </source>
</evidence>
<dbReference type="PANTHER" id="PTHR43755">
    <property type="match status" value="1"/>
</dbReference>
<feature type="domain" description="FAD/NAD(P)-binding" evidence="1">
    <location>
        <begin position="199"/>
        <end position="299"/>
    </location>
</feature>
<organism evidence="2 3">
    <name type="scientific">Wenzhouxiangella sediminis</name>
    <dbReference type="NCBI Taxonomy" id="1792836"/>
    <lineage>
        <taxon>Bacteria</taxon>
        <taxon>Pseudomonadati</taxon>
        <taxon>Pseudomonadota</taxon>
        <taxon>Gammaproteobacteria</taxon>
        <taxon>Chromatiales</taxon>
        <taxon>Wenzhouxiangellaceae</taxon>
        <taxon>Wenzhouxiangella</taxon>
    </lineage>
</organism>
<dbReference type="Pfam" id="PF07992">
    <property type="entry name" value="Pyr_redox_2"/>
    <property type="match status" value="1"/>
</dbReference>
<reference evidence="2 3" key="1">
    <citation type="submission" date="2018-08" db="EMBL/GenBank/DDBJ databases">
        <title>Wenzhouxiangella salilacus sp. nov., a novel bacterium isolated from a saline lake in Xinjiang Province, China.</title>
        <authorList>
            <person name="Han S."/>
        </authorList>
    </citation>
    <scope>NUCLEOTIDE SEQUENCE [LARGE SCALE GENOMIC DNA]</scope>
    <source>
        <strain evidence="2 3">XDB06</strain>
    </source>
</reference>
<dbReference type="RefSeq" id="WP_116649582.1">
    <property type="nucleotide sequence ID" value="NZ_QUZK01000014.1"/>
</dbReference>
<dbReference type="PANTHER" id="PTHR43755:SF1">
    <property type="entry name" value="FAD-DEPENDENT PYRIDINE NUCLEOTIDE-DISULPHIDE OXIDOREDUCTASE"/>
    <property type="match status" value="1"/>
</dbReference>
<evidence type="ECO:0000313" key="2">
    <source>
        <dbReference type="EMBL" id="RFF31924.1"/>
    </source>
</evidence>
<name>A0A3E1KBD1_9GAMM</name>
<dbReference type="OrthoDB" id="9781621at2"/>
<proteinExistence type="predicted"/>
<dbReference type="InterPro" id="IPR023753">
    <property type="entry name" value="FAD/NAD-binding_dom"/>
</dbReference>
<dbReference type="EMBL" id="QUZK01000014">
    <property type="protein sequence ID" value="RFF31924.1"/>
    <property type="molecule type" value="Genomic_DNA"/>
</dbReference>
<evidence type="ECO:0000313" key="3">
    <source>
        <dbReference type="Proteomes" id="UP000260351"/>
    </source>
</evidence>
<dbReference type="Proteomes" id="UP000260351">
    <property type="component" value="Unassembled WGS sequence"/>
</dbReference>
<dbReference type="Gene3D" id="3.50.50.100">
    <property type="match status" value="1"/>
</dbReference>
<dbReference type="InterPro" id="IPR036188">
    <property type="entry name" value="FAD/NAD-bd_sf"/>
</dbReference>
<keyword evidence="3" id="KW-1185">Reference proteome</keyword>
<dbReference type="AlphaFoldDB" id="A0A3E1KBD1"/>
<protein>
    <submittedName>
        <fullName evidence="2">NAD(P)/FAD-dependent oxidoreductase</fullName>
    </submittedName>
</protein>